<comment type="caution">
    <text evidence="2">The sequence shown here is derived from an EMBL/GenBank/DDBJ whole genome shotgun (WGS) entry which is preliminary data.</text>
</comment>
<feature type="non-terminal residue" evidence="2">
    <location>
        <position position="1"/>
    </location>
</feature>
<keyword evidence="1" id="KW-1133">Transmembrane helix</keyword>
<proteinExistence type="predicted"/>
<keyword evidence="2" id="KW-0548">Nucleotidyltransferase</keyword>
<evidence type="ECO:0000313" key="3">
    <source>
        <dbReference type="Proteomes" id="UP000265520"/>
    </source>
</evidence>
<dbReference type="GO" id="GO:0003964">
    <property type="term" value="F:RNA-directed DNA polymerase activity"/>
    <property type="evidence" value="ECO:0007669"/>
    <property type="project" value="UniProtKB-KW"/>
</dbReference>
<keyword evidence="2" id="KW-0695">RNA-directed DNA polymerase</keyword>
<reference evidence="2 3" key="1">
    <citation type="journal article" date="2018" name="Front. Plant Sci.">
        <title>Red Clover (Trifolium pratense) and Zigzag Clover (T. medium) - A Picture of Genomic Similarities and Differences.</title>
        <authorList>
            <person name="Dluhosova J."/>
            <person name="Istvanek J."/>
            <person name="Nedelnik J."/>
            <person name="Repkova J."/>
        </authorList>
    </citation>
    <scope>NUCLEOTIDE SEQUENCE [LARGE SCALE GENOMIC DNA]</scope>
    <source>
        <strain evidence="3">cv. 10/8</strain>
        <tissue evidence="2">Leaf</tissue>
    </source>
</reference>
<dbReference type="EMBL" id="LXQA010657312">
    <property type="protein sequence ID" value="MCI64501.1"/>
    <property type="molecule type" value="Genomic_DNA"/>
</dbReference>
<accession>A0A392TTG7</accession>
<dbReference type="AlphaFoldDB" id="A0A392TTG7"/>
<organism evidence="2 3">
    <name type="scientific">Trifolium medium</name>
    <dbReference type="NCBI Taxonomy" id="97028"/>
    <lineage>
        <taxon>Eukaryota</taxon>
        <taxon>Viridiplantae</taxon>
        <taxon>Streptophyta</taxon>
        <taxon>Embryophyta</taxon>
        <taxon>Tracheophyta</taxon>
        <taxon>Spermatophyta</taxon>
        <taxon>Magnoliopsida</taxon>
        <taxon>eudicotyledons</taxon>
        <taxon>Gunneridae</taxon>
        <taxon>Pentapetalae</taxon>
        <taxon>rosids</taxon>
        <taxon>fabids</taxon>
        <taxon>Fabales</taxon>
        <taxon>Fabaceae</taxon>
        <taxon>Papilionoideae</taxon>
        <taxon>50 kb inversion clade</taxon>
        <taxon>NPAAA clade</taxon>
        <taxon>Hologalegina</taxon>
        <taxon>IRL clade</taxon>
        <taxon>Trifolieae</taxon>
        <taxon>Trifolium</taxon>
    </lineage>
</organism>
<evidence type="ECO:0000256" key="1">
    <source>
        <dbReference type="SAM" id="Phobius"/>
    </source>
</evidence>
<evidence type="ECO:0000313" key="2">
    <source>
        <dbReference type="EMBL" id="MCI64501.1"/>
    </source>
</evidence>
<keyword evidence="2" id="KW-0808">Transferase</keyword>
<keyword evidence="3" id="KW-1185">Reference proteome</keyword>
<keyword evidence="1" id="KW-0812">Transmembrane</keyword>
<feature type="transmembrane region" description="Helical" evidence="1">
    <location>
        <begin position="54"/>
        <end position="73"/>
    </location>
</feature>
<dbReference type="Proteomes" id="UP000265520">
    <property type="component" value="Unassembled WGS sequence"/>
</dbReference>
<name>A0A392TTG7_9FABA</name>
<protein>
    <submittedName>
        <fullName evidence="2">RNA-directed DNA polymerase (Reverse transcriptase)</fullName>
    </submittedName>
</protein>
<keyword evidence="1" id="KW-0472">Membrane</keyword>
<sequence>AWDRMTVPKEFDGLGFRNLHLFNMAMVAKQGWKLMTQPETLVARIYKARYYPNSLFLIPILVVTRAMLGVAYGSHAKY</sequence>